<comment type="caution">
    <text evidence="2">The sequence shown here is derived from an EMBL/GenBank/DDBJ whole genome shotgun (WGS) entry which is preliminary data.</text>
</comment>
<name>A0ABP5NPL0_9ACTN</name>
<feature type="region of interest" description="Disordered" evidence="1">
    <location>
        <begin position="27"/>
        <end position="99"/>
    </location>
</feature>
<protein>
    <submittedName>
        <fullName evidence="2">Uncharacterized protein</fullName>
    </submittedName>
</protein>
<reference evidence="3" key="1">
    <citation type="journal article" date="2019" name="Int. J. Syst. Evol. Microbiol.">
        <title>The Global Catalogue of Microorganisms (GCM) 10K type strain sequencing project: providing services to taxonomists for standard genome sequencing and annotation.</title>
        <authorList>
            <consortium name="The Broad Institute Genomics Platform"/>
            <consortium name="The Broad Institute Genome Sequencing Center for Infectious Disease"/>
            <person name="Wu L."/>
            <person name="Ma J."/>
        </authorList>
    </citation>
    <scope>NUCLEOTIDE SEQUENCE [LARGE SCALE GENOMIC DNA]</scope>
    <source>
        <strain evidence="3">JCM 14924</strain>
    </source>
</reference>
<accession>A0ABP5NPL0</accession>
<organism evidence="2 3">
    <name type="scientific">Streptomyces bangladeshensis</name>
    <dbReference type="NCBI Taxonomy" id="295352"/>
    <lineage>
        <taxon>Bacteria</taxon>
        <taxon>Bacillati</taxon>
        <taxon>Actinomycetota</taxon>
        <taxon>Actinomycetes</taxon>
        <taxon>Kitasatosporales</taxon>
        <taxon>Streptomycetaceae</taxon>
        <taxon>Streptomyces</taxon>
    </lineage>
</organism>
<evidence type="ECO:0000313" key="3">
    <source>
        <dbReference type="Proteomes" id="UP001501391"/>
    </source>
</evidence>
<dbReference type="EMBL" id="BAAAOQ010000020">
    <property type="protein sequence ID" value="GAA2201527.1"/>
    <property type="molecule type" value="Genomic_DNA"/>
</dbReference>
<dbReference type="Proteomes" id="UP001501391">
    <property type="component" value="Unassembled WGS sequence"/>
</dbReference>
<keyword evidence="3" id="KW-1185">Reference proteome</keyword>
<sequence>MRPAADFETPNNGATCRNVRFVRQYVTTSNTRSPSGKPHGRSRCTSPPRRRTSATSLANCVRGSPAKGSIHIGSPAEITPPMPNQLAKRTTSYGTTSRD</sequence>
<gene>
    <name evidence="2" type="ORF">GCM10009787_56800</name>
</gene>
<evidence type="ECO:0000256" key="1">
    <source>
        <dbReference type="SAM" id="MobiDB-lite"/>
    </source>
</evidence>
<feature type="compositionally biased region" description="Basic residues" evidence="1">
    <location>
        <begin position="38"/>
        <end position="52"/>
    </location>
</feature>
<proteinExistence type="predicted"/>
<feature type="compositionally biased region" description="Polar residues" evidence="1">
    <location>
        <begin position="87"/>
        <end position="99"/>
    </location>
</feature>
<evidence type="ECO:0000313" key="2">
    <source>
        <dbReference type="EMBL" id="GAA2201527.1"/>
    </source>
</evidence>